<keyword evidence="2" id="KW-0812">Transmembrane</keyword>
<reference evidence="3 4" key="1">
    <citation type="submission" date="2019-11" db="EMBL/GenBank/DDBJ databases">
        <authorList>
            <person name="Zheng R.K."/>
            <person name="Sun C.M."/>
        </authorList>
    </citation>
    <scope>NUCLEOTIDE SEQUENCE [LARGE SCALE GENOMIC DNA]</scope>
    <source>
        <strain evidence="3 4">WC007</strain>
    </source>
</reference>
<proteinExistence type="predicted"/>
<organism evidence="3 4">
    <name type="scientific">Maribellus comscasis</name>
    <dbReference type="NCBI Taxonomy" id="2681766"/>
    <lineage>
        <taxon>Bacteria</taxon>
        <taxon>Pseudomonadati</taxon>
        <taxon>Bacteroidota</taxon>
        <taxon>Bacteroidia</taxon>
        <taxon>Marinilabiliales</taxon>
        <taxon>Prolixibacteraceae</taxon>
        <taxon>Maribellus</taxon>
    </lineage>
</organism>
<accession>A0A6I6JKB4</accession>
<keyword evidence="2" id="KW-1133">Transmembrane helix</keyword>
<dbReference type="EMBL" id="CP046401">
    <property type="protein sequence ID" value="QGY43285.1"/>
    <property type="molecule type" value="Genomic_DNA"/>
</dbReference>
<evidence type="ECO:0000313" key="4">
    <source>
        <dbReference type="Proteomes" id="UP000428260"/>
    </source>
</evidence>
<dbReference type="KEGG" id="mcos:GM418_06310"/>
<dbReference type="Proteomes" id="UP000428260">
    <property type="component" value="Chromosome"/>
</dbReference>
<name>A0A6I6JKB4_9BACT</name>
<dbReference type="RefSeq" id="WP_158864263.1">
    <property type="nucleotide sequence ID" value="NZ_CP046401.1"/>
</dbReference>
<keyword evidence="4" id="KW-1185">Reference proteome</keyword>
<protein>
    <recommendedName>
        <fullName evidence="5">Anti-sigma factor</fullName>
    </recommendedName>
</protein>
<evidence type="ECO:0008006" key="5">
    <source>
        <dbReference type="Google" id="ProtNLM"/>
    </source>
</evidence>
<evidence type="ECO:0000256" key="1">
    <source>
        <dbReference type="SAM" id="Coils"/>
    </source>
</evidence>
<keyword evidence="2" id="KW-0472">Membrane</keyword>
<evidence type="ECO:0000256" key="2">
    <source>
        <dbReference type="SAM" id="Phobius"/>
    </source>
</evidence>
<evidence type="ECO:0000313" key="3">
    <source>
        <dbReference type="EMBL" id="QGY43285.1"/>
    </source>
</evidence>
<sequence>MKTDRLEEFVRNNREEFDQFEPSAKVWENINQARRQPKIRRLNTPLLRVAAVLVLAVIFTVTLYRTNIFTQGNYARKIKDPELRELVEAEAYYAHQVNGKLKEIKKCYYTNPELKSEIETDLTELEQMYNELKGDLRENISNKAVIEAMIDNNRTRLKLVDEVLEQINC</sequence>
<keyword evidence="1" id="KW-0175">Coiled coil</keyword>
<gene>
    <name evidence="3" type="ORF">GM418_06310</name>
</gene>
<feature type="transmembrane region" description="Helical" evidence="2">
    <location>
        <begin position="45"/>
        <end position="64"/>
    </location>
</feature>
<feature type="coiled-coil region" evidence="1">
    <location>
        <begin position="115"/>
        <end position="142"/>
    </location>
</feature>
<dbReference type="AlphaFoldDB" id="A0A6I6JKB4"/>